<gene>
    <name evidence="2" type="ORF">APZ42_010881</name>
</gene>
<dbReference type="EMBL" id="LRGB01000005">
    <property type="protein sequence ID" value="KZS21987.1"/>
    <property type="molecule type" value="Genomic_DNA"/>
</dbReference>
<keyword evidence="1" id="KW-0812">Transmembrane</keyword>
<reference evidence="2 3" key="1">
    <citation type="submission" date="2016-03" db="EMBL/GenBank/DDBJ databases">
        <title>EvidentialGene: Evidence-directed Construction of Genes on Genomes.</title>
        <authorList>
            <person name="Gilbert D.G."/>
            <person name="Choi J.-H."/>
            <person name="Mockaitis K."/>
            <person name="Colbourne J."/>
            <person name="Pfrender M."/>
        </authorList>
    </citation>
    <scope>NUCLEOTIDE SEQUENCE [LARGE SCALE GENOMIC DNA]</scope>
    <source>
        <strain evidence="2 3">Xinb3</strain>
        <tissue evidence="2">Complete organism</tissue>
    </source>
</reference>
<evidence type="ECO:0000313" key="2">
    <source>
        <dbReference type="EMBL" id="KZS21987.1"/>
    </source>
</evidence>
<dbReference type="Proteomes" id="UP000076858">
    <property type="component" value="Unassembled WGS sequence"/>
</dbReference>
<sequence length="49" mass="5563">MMAFSFVACVPFPGRCLRAMDLEILRAFFFGTIGLFATVRMGAKSRQHY</sequence>
<protein>
    <submittedName>
        <fullName evidence="2">Uncharacterized protein</fullName>
    </submittedName>
</protein>
<dbReference type="AlphaFoldDB" id="A0A162T840"/>
<keyword evidence="3" id="KW-1185">Reference proteome</keyword>
<proteinExistence type="predicted"/>
<organism evidence="2 3">
    <name type="scientific">Daphnia magna</name>
    <dbReference type="NCBI Taxonomy" id="35525"/>
    <lineage>
        <taxon>Eukaryota</taxon>
        <taxon>Metazoa</taxon>
        <taxon>Ecdysozoa</taxon>
        <taxon>Arthropoda</taxon>
        <taxon>Crustacea</taxon>
        <taxon>Branchiopoda</taxon>
        <taxon>Diplostraca</taxon>
        <taxon>Cladocera</taxon>
        <taxon>Anomopoda</taxon>
        <taxon>Daphniidae</taxon>
        <taxon>Daphnia</taxon>
    </lineage>
</organism>
<comment type="caution">
    <text evidence="2">The sequence shown here is derived from an EMBL/GenBank/DDBJ whole genome shotgun (WGS) entry which is preliminary data.</text>
</comment>
<keyword evidence="1" id="KW-0472">Membrane</keyword>
<name>A0A162T840_9CRUS</name>
<accession>A0A162T840</accession>
<feature type="transmembrane region" description="Helical" evidence="1">
    <location>
        <begin position="24"/>
        <end position="43"/>
    </location>
</feature>
<evidence type="ECO:0000256" key="1">
    <source>
        <dbReference type="SAM" id="Phobius"/>
    </source>
</evidence>
<evidence type="ECO:0000313" key="3">
    <source>
        <dbReference type="Proteomes" id="UP000076858"/>
    </source>
</evidence>
<keyword evidence="1" id="KW-1133">Transmembrane helix</keyword>